<accession>A0A1W1VX28</accession>
<evidence type="ECO:0008006" key="3">
    <source>
        <dbReference type="Google" id="ProtNLM"/>
    </source>
</evidence>
<dbReference type="AlphaFoldDB" id="A0A1W1VX28"/>
<organism evidence="1 2">
    <name type="scientific">Hymenobacter roseosalivarius DSM 11622</name>
    <dbReference type="NCBI Taxonomy" id="645990"/>
    <lineage>
        <taxon>Bacteria</taxon>
        <taxon>Pseudomonadati</taxon>
        <taxon>Bacteroidota</taxon>
        <taxon>Cytophagia</taxon>
        <taxon>Cytophagales</taxon>
        <taxon>Hymenobacteraceae</taxon>
        <taxon>Hymenobacter</taxon>
    </lineage>
</organism>
<dbReference type="PROSITE" id="PS51257">
    <property type="entry name" value="PROKAR_LIPOPROTEIN"/>
    <property type="match status" value="1"/>
</dbReference>
<reference evidence="1 2" key="1">
    <citation type="submission" date="2017-04" db="EMBL/GenBank/DDBJ databases">
        <authorList>
            <person name="Afonso C.L."/>
            <person name="Miller P.J."/>
            <person name="Scott M.A."/>
            <person name="Spackman E."/>
            <person name="Goraichik I."/>
            <person name="Dimitrov K.M."/>
            <person name="Suarez D.L."/>
            <person name="Swayne D.E."/>
        </authorList>
    </citation>
    <scope>NUCLEOTIDE SEQUENCE [LARGE SCALE GENOMIC DNA]</scope>
    <source>
        <strain evidence="1 2">DSM 11622</strain>
    </source>
</reference>
<name>A0A1W1VX28_9BACT</name>
<protein>
    <recommendedName>
        <fullName evidence="3">Lipoprotein</fullName>
    </recommendedName>
</protein>
<evidence type="ECO:0000313" key="1">
    <source>
        <dbReference type="EMBL" id="SMB97886.1"/>
    </source>
</evidence>
<gene>
    <name evidence="1" type="ORF">SAMN00120144_2259</name>
</gene>
<dbReference type="STRING" id="645990.SAMN00120144_2259"/>
<dbReference type="EMBL" id="FWWW01000077">
    <property type="protein sequence ID" value="SMB97886.1"/>
    <property type="molecule type" value="Genomic_DNA"/>
</dbReference>
<keyword evidence="2" id="KW-1185">Reference proteome</keyword>
<sequence>MQMRSYLLLFVLVTTLLAGCVKDRDVDLNTADFRKFTLVMPASWEQFSSQGFDSQVGGITNGKDTLRYDYGWYAYRFQQETTATHKRTNLVIASRPALLVVPKQPNKGLIGIYVQVDETNKFNLYGENIKDEAMAVRIMRSVKFK</sequence>
<dbReference type="Proteomes" id="UP000192266">
    <property type="component" value="Unassembled WGS sequence"/>
</dbReference>
<evidence type="ECO:0000313" key="2">
    <source>
        <dbReference type="Proteomes" id="UP000192266"/>
    </source>
</evidence>
<proteinExistence type="predicted"/>